<proteinExistence type="predicted"/>
<gene>
    <name evidence="1" type="ORF">A1019T_01741</name>
</gene>
<name>A0A1R4EGV7_9GAMM</name>
<keyword evidence="2" id="KW-1185">Reference proteome</keyword>
<dbReference type="Pfam" id="PF01904">
    <property type="entry name" value="DUF72"/>
    <property type="match status" value="1"/>
</dbReference>
<dbReference type="EMBL" id="FUGD01000103">
    <property type="protein sequence ID" value="SJM37757.1"/>
    <property type="molecule type" value="Genomic_DNA"/>
</dbReference>
<sequence length="294" mass="33770">MMTSIPQSSATPTPTVYLGTGGYSDTDMLGTLYPIGTKKTDFLAEYAKHYGAVEINSSFYAPLGHKAYEGMLRKSEGKVKFAIKLHQDFSHTLKATPEHATAFIEALQPLIEADCLAPLLIQFPHGFDRTHANRLYLAKLANWFSDYPLAIEFRHASWHIPQVEHSFQQFGLIWCSVDYPQVNGLPNSRLLFTQGNRNTDQENAQAKTLSKQKRIGYLRMHGNNLNWWNALSASERHDYRYTPQEMQNWAQAIANQRQHFDELYVFFQNSTKAHAYYNIQMLRSALENLQFQVL</sequence>
<evidence type="ECO:0000313" key="2">
    <source>
        <dbReference type="Proteomes" id="UP000188169"/>
    </source>
</evidence>
<dbReference type="InterPro" id="IPR002763">
    <property type="entry name" value="DUF72"/>
</dbReference>
<evidence type="ECO:0000313" key="1">
    <source>
        <dbReference type="EMBL" id="SJM37757.1"/>
    </source>
</evidence>
<protein>
    <recommendedName>
        <fullName evidence="3">DUF72 domain-containing protein</fullName>
    </recommendedName>
</protein>
<dbReference type="Gene3D" id="3.20.20.410">
    <property type="entry name" value="Protein of unknown function UPF0759"/>
    <property type="match status" value="1"/>
</dbReference>
<organism evidence="1 2">
    <name type="scientific">Psychrobacter pasteurii</name>
    <dbReference type="NCBI Taxonomy" id="1945520"/>
    <lineage>
        <taxon>Bacteria</taxon>
        <taxon>Pseudomonadati</taxon>
        <taxon>Pseudomonadota</taxon>
        <taxon>Gammaproteobacteria</taxon>
        <taxon>Moraxellales</taxon>
        <taxon>Moraxellaceae</taxon>
        <taxon>Psychrobacter</taxon>
    </lineage>
</organism>
<evidence type="ECO:0008006" key="3">
    <source>
        <dbReference type="Google" id="ProtNLM"/>
    </source>
</evidence>
<reference evidence="2" key="1">
    <citation type="submission" date="2017-02" db="EMBL/GenBank/DDBJ databases">
        <authorList>
            <person name="Mornico D."/>
        </authorList>
    </citation>
    <scope>NUCLEOTIDE SEQUENCE [LARGE SCALE GENOMIC DNA]</scope>
</reference>
<dbReference type="PANTHER" id="PTHR30348:SF13">
    <property type="entry name" value="UPF0759 PROTEIN YUNF"/>
    <property type="match status" value="1"/>
</dbReference>
<dbReference type="AlphaFoldDB" id="A0A1R4EGV7"/>
<dbReference type="PANTHER" id="PTHR30348">
    <property type="entry name" value="UNCHARACTERIZED PROTEIN YECE"/>
    <property type="match status" value="1"/>
</dbReference>
<dbReference type="STRING" id="1945520.A1019T_01741"/>
<accession>A0A1R4EGV7</accession>
<dbReference type="Proteomes" id="UP000188169">
    <property type="component" value="Unassembled WGS sequence"/>
</dbReference>
<dbReference type="SUPFAM" id="SSF117396">
    <property type="entry name" value="TM1631-like"/>
    <property type="match status" value="1"/>
</dbReference>
<dbReference type="InterPro" id="IPR036520">
    <property type="entry name" value="UPF0759_sf"/>
</dbReference>